<dbReference type="PANTHER" id="PTHR10250:SF22">
    <property type="entry name" value="MICROSOMAL GLUTATHIONE S-TRANSFERASE"/>
    <property type="match status" value="1"/>
</dbReference>
<keyword evidence="6" id="KW-0560">Oxidoreductase</keyword>
<evidence type="ECO:0000256" key="15">
    <source>
        <dbReference type="ARBA" id="ARBA00039056"/>
    </source>
</evidence>
<evidence type="ECO:0000256" key="1">
    <source>
        <dbReference type="ARBA" id="ARBA00004374"/>
    </source>
</evidence>
<proteinExistence type="predicted"/>
<dbReference type="EMBL" id="KZ305019">
    <property type="protein sequence ID" value="PIA63808.1"/>
    <property type="molecule type" value="Genomic_DNA"/>
</dbReference>
<evidence type="ECO:0000256" key="3">
    <source>
        <dbReference type="ARBA" id="ARBA00022692"/>
    </source>
</evidence>
<evidence type="ECO:0000256" key="17">
    <source>
        <dbReference type="ARBA" id="ARBA00051411"/>
    </source>
</evidence>
<feature type="transmembrane region" description="Helical" evidence="21">
    <location>
        <begin position="12"/>
        <end position="30"/>
    </location>
</feature>
<evidence type="ECO:0000256" key="20">
    <source>
        <dbReference type="ARBA" id="ARBA00076908"/>
    </source>
</evidence>
<evidence type="ECO:0000256" key="10">
    <source>
        <dbReference type="ARBA" id="ARBA00023139"/>
    </source>
</evidence>
<name>A0A2G5F711_AQUCA</name>
<dbReference type="STRING" id="218851.A0A2G5F711"/>
<dbReference type="GO" id="GO:0004364">
    <property type="term" value="F:glutathione transferase activity"/>
    <property type="evidence" value="ECO:0007669"/>
    <property type="project" value="TreeGrafter"/>
</dbReference>
<comment type="catalytic activity">
    <reaction evidence="16">
        <text>leukotriene C4 = leukotriene A4 + glutathione</text>
        <dbReference type="Rhea" id="RHEA:17617"/>
        <dbReference type="ChEBI" id="CHEBI:57463"/>
        <dbReference type="ChEBI" id="CHEBI:57925"/>
        <dbReference type="ChEBI" id="CHEBI:57973"/>
        <dbReference type="EC" id="4.4.1.20"/>
    </reaction>
    <physiologicalReaction direction="right-to-left" evidence="16">
        <dbReference type="Rhea" id="RHEA:17619"/>
    </physiologicalReaction>
</comment>
<comment type="pathway">
    <text evidence="13">Lipid metabolism; leukotriene C4 biosynthesis.</text>
</comment>
<dbReference type="Proteomes" id="UP000230069">
    <property type="component" value="Unassembled WGS sequence"/>
</dbReference>
<evidence type="ECO:0000256" key="14">
    <source>
        <dbReference type="ARBA" id="ARBA00037916"/>
    </source>
</evidence>
<gene>
    <name evidence="22" type="ORF">AQUCO_00201263v1</name>
</gene>
<dbReference type="OrthoDB" id="410651at2759"/>
<evidence type="ECO:0000256" key="5">
    <source>
        <dbReference type="ARBA" id="ARBA00022989"/>
    </source>
</evidence>
<keyword evidence="11" id="KW-0456">Lyase</keyword>
<evidence type="ECO:0000313" key="22">
    <source>
        <dbReference type="EMBL" id="PIA63808.1"/>
    </source>
</evidence>
<dbReference type="GO" id="GO:0005741">
    <property type="term" value="C:mitochondrial outer membrane"/>
    <property type="evidence" value="ECO:0007669"/>
    <property type="project" value="UniProtKB-SubCell"/>
</dbReference>
<keyword evidence="7" id="KW-0443">Lipid metabolism</keyword>
<evidence type="ECO:0000256" key="16">
    <source>
        <dbReference type="ARBA" id="ARBA00049298"/>
    </source>
</evidence>
<evidence type="ECO:0000256" key="9">
    <source>
        <dbReference type="ARBA" id="ARBA00023136"/>
    </source>
</evidence>
<feature type="transmembrane region" description="Helical" evidence="21">
    <location>
        <begin position="75"/>
        <end position="100"/>
    </location>
</feature>
<dbReference type="Gene3D" id="1.20.120.550">
    <property type="entry name" value="Membrane associated eicosanoid/glutathione metabolism-like domain"/>
    <property type="match status" value="1"/>
</dbReference>
<evidence type="ECO:0000256" key="4">
    <source>
        <dbReference type="ARBA" id="ARBA00022787"/>
    </source>
</evidence>
<evidence type="ECO:0000256" key="13">
    <source>
        <dbReference type="ARBA" id="ARBA00037884"/>
    </source>
</evidence>
<accession>A0A2G5F711</accession>
<dbReference type="PANTHER" id="PTHR10250">
    <property type="entry name" value="MICROSOMAL GLUTATHIONE S-TRANSFERASE"/>
    <property type="match status" value="1"/>
</dbReference>
<evidence type="ECO:0000256" key="12">
    <source>
        <dbReference type="ARBA" id="ARBA00023288"/>
    </source>
</evidence>
<dbReference type="SUPFAM" id="SSF161084">
    <property type="entry name" value="MAPEG domain-like"/>
    <property type="match status" value="1"/>
</dbReference>
<dbReference type="InterPro" id="IPR050997">
    <property type="entry name" value="MAPEG"/>
</dbReference>
<dbReference type="GO" id="GO:0004602">
    <property type="term" value="F:glutathione peroxidase activity"/>
    <property type="evidence" value="ECO:0007669"/>
    <property type="project" value="TreeGrafter"/>
</dbReference>
<evidence type="ECO:0000256" key="21">
    <source>
        <dbReference type="SAM" id="Phobius"/>
    </source>
</evidence>
<evidence type="ECO:0000256" key="2">
    <source>
        <dbReference type="ARBA" id="ARBA00022679"/>
    </source>
</evidence>
<keyword evidence="12" id="KW-0449">Lipoprotein</keyword>
<dbReference type="GO" id="GO:0005783">
    <property type="term" value="C:endoplasmic reticulum"/>
    <property type="evidence" value="ECO:0007669"/>
    <property type="project" value="TreeGrafter"/>
</dbReference>
<keyword evidence="8" id="KW-0496">Mitochondrion</keyword>
<evidence type="ECO:0000256" key="6">
    <source>
        <dbReference type="ARBA" id="ARBA00023002"/>
    </source>
</evidence>
<evidence type="ECO:0000256" key="7">
    <source>
        <dbReference type="ARBA" id="ARBA00023098"/>
    </source>
</evidence>
<dbReference type="GO" id="GO:0005635">
    <property type="term" value="C:nuclear envelope"/>
    <property type="evidence" value="ECO:0007669"/>
    <property type="project" value="TreeGrafter"/>
</dbReference>
<dbReference type="GO" id="GO:0004464">
    <property type="term" value="F:leukotriene-C4 synthase activity"/>
    <property type="evidence" value="ECO:0007669"/>
    <property type="project" value="UniProtKB-EC"/>
</dbReference>
<reference evidence="22 23" key="1">
    <citation type="submission" date="2017-09" db="EMBL/GenBank/DDBJ databases">
        <title>WGS assembly of Aquilegia coerulea Goldsmith.</title>
        <authorList>
            <person name="Hodges S."/>
            <person name="Kramer E."/>
            <person name="Nordborg M."/>
            <person name="Tomkins J."/>
            <person name="Borevitz J."/>
            <person name="Derieg N."/>
            <person name="Yan J."/>
            <person name="Mihaltcheva S."/>
            <person name="Hayes R.D."/>
            <person name="Rokhsar D."/>
        </authorList>
    </citation>
    <scope>NUCLEOTIDE SEQUENCE [LARGE SCALE GENOMIC DNA]</scope>
    <source>
        <strain evidence="23">cv. Goldsmith</strain>
    </source>
</reference>
<dbReference type="Pfam" id="PF01124">
    <property type="entry name" value="MAPEG"/>
    <property type="match status" value="1"/>
</dbReference>
<keyword evidence="3 21" id="KW-0812">Transmembrane</keyword>
<dbReference type="GO" id="GO:0006629">
    <property type="term" value="P:lipid metabolic process"/>
    <property type="evidence" value="ECO:0007669"/>
    <property type="project" value="UniProtKB-KW"/>
</dbReference>
<feature type="transmembrane region" description="Helical" evidence="21">
    <location>
        <begin position="120"/>
        <end position="143"/>
    </location>
</feature>
<dbReference type="InterPro" id="IPR001129">
    <property type="entry name" value="Membr-assoc_MAPEG"/>
</dbReference>
<evidence type="ECO:0000313" key="23">
    <source>
        <dbReference type="Proteomes" id="UP000230069"/>
    </source>
</evidence>
<keyword evidence="23" id="KW-1185">Reference proteome</keyword>
<keyword evidence="10" id="KW-0564">Palmitate</keyword>
<sequence>MGAIDSLPTEYGYVVCVLVLYFFLNFYMAIQVGAARKKYKVFYPTLYALESENKDAKLFNCVQRGHQNALENMPIFFLFLSLGGIKHPIIASSFGLLYTVARFFYFQGYSTGQPENRVKFSALGFLATFALVGCSISLAVHLLI</sequence>
<organism evidence="22 23">
    <name type="scientific">Aquilegia coerulea</name>
    <name type="common">Rocky mountain columbine</name>
    <dbReference type="NCBI Taxonomy" id="218851"/>
    <lineage>
        <taxon>Eukaryota</taxon>
        <taxon>Viridiplantae</taxon>
        <taxon>Streptophyta</taxon>
        <taxon>Embryophyta</taxon>
        <taxon>Tracheophyta</taxon>
        <taxon>Spermatophyta</taxon>
        <taxon>Magnoliopsida</taxon>
        <taxon>Ranunculales</taxon>
        <taxon>Ranunculaceae</taxon>
        <taxon>Thalictroideae</taxon>
        <taxon>Aquilegia</taxon>
    </lineage>
</organism>
<dbReference type="InParanoid" id="A0A2G5F711"/>
<dbReference type="InterPro" id="IPR023352">
    <property type="entry name" value="MAPEG-like_dom_sf"/>
</dbReference>
<evidence type="ECO:0000256" key="11">
    <source>
        <dbReference type="ARBA" id="ARBA00023239"/>
    </source>
</evidence>
<protein>
    <recommendedName>
        <fullName evidence="18">Glutathione S-transferase 3, mitochondrial</fullName>
        <ecNumber evidence="15">4.4.1.20</ecNumber>
    </recommendedName>
    <alternativeName>
        <fullName evidence="19">Glutathione peroxidase MGST3</fullName>
    </alternativeName>
    <alternativeName>
        <fullName evidence="20">LTC4 synthase MGST3</fullName>
    </alternativeName>
</protein>
<keyword evidence="9 21" id="KW-0472">Membrane</keyword>
<dbReference type="AlphaFoldDB" id="A0A2G5F711"/>
<dbReference type="FunFam" id="1.20.120.550:FF:000004">
    <property type="entry name" value="Microsomal glutathione S-transferase 3"/>
    <property type="match status" value="1"/>
</dbReference>
<dbReference type="EC" id="4.4.1.20" evidence="15"/>
<evidence type="ECO:0000256" key="19">
    <source>
        <dbReference type="ARBA" id="ARBA00075145"/>
    </source>
</evidence>
<dbReference type="FunCoup" id="A0A2G5F711">
    <property type="interactions" value="1677"/>
</dbReference>
<keyword evidence="5 21" id="KW-1133">Transmembrane helix</keyword>
<comment type="catalytic activity">
    <reaction evidence="17">
        <text>15-deoxy-Delta(12,14)-prostaglandin J2 + glutathione = 15-deoxy-Delta(12,14)-prostaglandin J2-S-(R)-glutathione</text>
        <dbReference type="Rhea" id="RHEA:75963"/>
        <dbReference type="ChEBI" id="CHEBI:57925"/>
        <dbReference type="ChEBI" id="CHEBI:85236"/>
        <dbReference type="ChEBI" id="CHEBI:194498"/>
    </reaction>
    <physiologicalReaction direction="left-to-right" evidence="17">
        <dbReference type="Rhea" id="RHEA:75964"/>
    </physiologicalReaction>
</comment>
<evidence type="ECO:0000256" key="18">
    <source>
        <dbReference type="ARBA" id="ARBA00069748"/>
    </source>
</evidence>
<keyword evidence="2" id="KW-0808">Transferase</keyword>
<keyword evidence="4" id="KW-1000">Mitochondrion outer membrane</keyword>
<dbReference type="GO" id="GO:0006691">
    <property type="term" value="P:leukotriene metabolic process"/>
    <property type="evidence" value="ECO:0007669"/>
    <property type="project" value="UniProtKB-ARBA"/>
</dbReference>
<comment type="pathway">
    <text evidence="14">Lipid metabolism; arachidonate metabolism.</text>
</comment>
<evidence type="ECO:0000256" key="8">
    <source>
        <dbReference type="ARBA" id="ARBA00023128"/>
    </source>
</evidence>
<comment type="subcellular location">
    <subcellularLocation>
        <location evidence="1">Mitochondrion outer membrane</location>
        <topology evidence="1">Multi-pass membrane protein</topology>
    </subcellularLocation>
</comment>